<evidence type="ECO:0000313" key="5">
    <source>
        <dbReference type="EMBL" id="SEF62564.1"/>
    </source>
</evidence>
<dbReference type="GO" id="GO:0004794">
    <property type="term" value="F:threonine deaminase activity"/>
    <property type="evidence" value="ECO:0007669"/>
    <property type="project" value="TreeGrafter"/>
</dbReference>
<dbReference type="InterPro" id="IPR050147">
    <property type="entry name" value="Ser/Thr_Dehydratase"/>
</dbReference>
<dbReference type="GO" id="GO:0009097">
    <property type="term" value="P:isoleucine biosynthetic process"/>
    <property type="evidence" value="ECO:0007669"/>
    <property type="project" value="TreeGrafter"/>
</dbReference>
<gene>
    <name evidence="5" type="ORF">SAMN04489712_101632</name>
</gene>
<protein>
    <submittedName>
        <fullName evidence="5">Threonine dehydratase</fullName>
    </submittedName>
</protein>
<sequence>MDASLRPFPDVGGIERAARAIDPVFTGTPVADADETAKALGVRRAVVKDETRTPIRSFKGRGADWFVAHLAEADDEPLVTASVGNFGQGLAYAARRRGRELTVFAARTASPVKIEAMQRLGARVRLAGDDFDAAKAEAVAYARDGGGRLVVDGDDPYVAEGAGTIAWELTRQVGDPLDAVLVPLGNGALAGGVGTWLRHAWPGTRVIAVAAEGAPAMARSWRAHGVVRTPGVDTIADGIAVRVPVPYALAVMRRAVDEVVVVPDEAIVAAMRLLHGTLGLVTEPAGAAGLAAVLADPAAFAGLAVGTVACGANLTGDQLRRWLPDAGPGDREGRR</sequence>
<evidence type="ECO:0000313" key="6">
    <source>
        <dbReference type="Proteomes" id="UP000236723"/>
    </source>
</evidence>
<dbReference type="GO" id="GO:0006567">
    <property type="term" value="P:L-threonine catabolic process"/>
    <property type="evidence" value="ECO:0007669"/>
    <property type="project" value="TreeGrafter"/>
</dbReference>
<dbReference type="Pfam" id="PF00291">
    <property type="entry name" value="PALP"/>
    <property type="match status" value="1"/>
</dbReference>
<accession>A0A1H5TIG8</accession>
<evidence type="ECO:0000256" key="2">
    <source>
        <dbReference type="ARBA" id="ARBA00022898"/>
    </source>
</evidence>
<evidence type="ECO:0000256" key="3">
    <source>
        <dbReference type="ARBA" id="ARBA00023239"/>
    </source>
</evidence>
<comment type="cofactor">
    <cofactor evidence="1">
        <name>pyridoxal 5'-phosphate</name>
        <dbReference type="ChEBI" id="CHEBI:597326"/>
    </cofactor>
</comment>
<dbReference type="PANTHER" id="PTHR48078:SF17">
    <property type="entry name" value="THREONINE DEHYDRATASE"/>
    <property type="match status" value="1"/>
</dbReference>
<keyword evidence="3" id="KW-0456">Lyase</keyword>
<evidence type="ECO:0000259" key="4">
    <source>
        <dbReference type="Pfam" id="PF00291"/>
    </source>
</evidence>
<dbReference type="Proteomes" id="UP000236723">
    <property type="component" value="Unassembled WGS sequence"/>
</dbReference>
<evidence type="ECO:0000256" key="1">
    <source>
        <dbReference type="ARBA" id="ARBA00001933"/>
    </source>
</evidence>
<dbReference type="RefSeq" id="WP_103936036.1">
    <property type="nucleotide sequence ID" value="NZ_FNVO01000001.1"/>
</dbReference>
<organism evidence="5 6">
    <name type="scientific">Thermomonospora echinospora</name>
    <dbReference type="NCBI Taxonomy" id="1992"/>
    <lineage>
        <taxon>Bacteria</taxon>
        <taxon>Bacillati</taxon>
        <taxon>Actinomycetota</taxon>
        <taxon>Actinomycetes</taxon>
        <taxon>Streptosporangiales</taxon>
        <taxon>Thermomonosporaceae</taxon>
        <taxon>Thermomonospora</taxon>
    </lineage>
</organism>
<keyword evidence="6" id="KW-1185">Reference proteome</keyword>
<reference evidence="6" key="1">
    <citation type="submission" date="2016-10" db="EMBL/GenBank/DDBJ databases">
        <authorList>
            <person name="Varghese N."/>
            <person name="Submissions S."/>
        </authorList>
    </citation>
    <scope>NUCLEOTIDE SEQUENCE [LARGE SCALE GENOMIC DNA]</scope>
    <source>
        <strain evidence="6">DSM 43163</strain>
    </source>
</reference>
<dbReference type="AlphaFoldDB" id="A0A1H5TIG8"/>
<dbReference type="GO" id="GO:0006565">
    <property type="term" value="P:L-serine catabolic process"/>
    <property type="evidence" value="ECO:0007669"/>
    <property type="project" value="TreeGrafter"/>
</dbReference>
<dbReference type="PANTHER" id="PTHR48078">
    <property type="entry name" value="THREONINE DEHYDRATASE, MITOCHONDRIAL-RELATED"/>
    <property type="match status" value="1"/>
</dbReference>
<dbReference type="InterPro" id="IPR001926">
    <property type="entry name" value="TrpB-like_PALP"/>
</dbReference>
<proteinExistence type="predicted"/>
<feature type="domain" description="Tryptophan synthase beta chain-like PALP" evidence="4">
    <location>
        <begin position="23"/>
        <end position="311"/>
    </location>
</feature>
<dbReference type="SUPFAM" id="SSF53686">
    <property type="entry name" value="Tryptophan synthase beta subunit-like PLP-dependent enzymes"/>
    <property type="match status" value="1"/>
</dbReference>
<dbReference type="OrthoDB" id="9811476at2"/>
<dbReference type="Gene3D" id="3.40.50.1100">
    <property type="match status" value="2"/>
</dbReference>
<dbReference type="GO" id="GO:0003941">
    <property type="term" value="F:L-serine ammonia-lyase activity"/>
    <property type="evidence" value="ECO:0007669"/>
    <property type="project" value="TreeGrafter"/>
</dbReference>
<dbReference type="EMBL" id="FNVO01000001">
    <property type="protein sequence ID" value="SEF62564.1"/>
    <property type="molecule type" value="Genomic_DNA"/>
</dbReference>
<name>A0A1H5TIG8_9ACTN</name>
<dbReference type="InterPro" id="IPR036052">
    <property type="entry name" value="TrpB-like_PALP_sf"/>
</dbReference>
<keyword evidence="2" id="KW-0663">Pyridoxal phosphate</keyword>